<dbReference type="InParanoid" id="A9JXB9"/>
<accession>A9JXB9</accession>
<gene>
    <name evidence="1" type="ORF">SNOG_20123</name>
</gene>
<protein>
    <submittedName>
        <fullName evidence="1">Uncharacterized protein</fullName>
    </submittedName>
</protein>
<dbReference type="RefSeq" id="XP_001801878.1">
    <property type="nucleotide sequence ID" value="XM_001801826.1"/>
</dbReference>
<dbReference type="KEGG" id="pno:SNOG_20123"/>
<sequence>MVVKAWSSTNFEVLFSRLSVPQQNICNVLPFRRENAIVKVADEAAIWSVVTHFW</sequence>
<proteinExistence type="predicted"/>
<dbReference type="AlphaFoldDB" id="A9JXB9"/>
<dbReference type="GeneID" id="5978786"/>
<dbReference type="EMBL" id="CH445343">
    <property type="protein sequence ID" value="EDP89809.1"/>
    <property type="molecule type" value="Genomic_DNA"/>
</dbReference>
<dbReference type="Proteomes" id="UP000001055">
    <property type="component" value="Unassembled WGS sequence"/>
</dbReference>
<reference evidence="2" key="1">
    <citation type="journal article" date="2007" name="Plant Cell">
        <title>Dothideomycete-plant interactions illuminated by genome sequencing and EST analysis of the wheat pathogen Stagonospora nodorum.</title>
        <authorList>
            <person name="Hane J.K."/>
            <person name="Lowe R.G."/>
            <person name="Solomon P.S."/>
            <person name="Tan K.C."/>
            <person name="Schoch C.L."/>
            <person name="Spatafora J.W."/>
            <person name="Crous P.W."/>
            <person name="Kodira C."/>
            <person name="Birren B.W."/>
            <person name="Galagan J.E."/>
            <person name="Torriani S.F."/>
            <person name="McDonald B.A."/>
            <person name="Oliver R.P."/>
        </authorList>
    </citation>
    <scope>NUCLEOTIDE SEQUENCE [LARGE SCALE GENOMIC DNA]</scope>
    <source>
        <strain evidence="2">SN15 / ATCC MYA-4574 / FGSC 10173</strain>
    </source>
</reference>
<name>A9JXB9_PHANO</name>
<evidence type="ECO:0000313" key="1">
    <source>
        <dbReference type="EMBL" id="EDP89809.1"/>
    </source>
</evidence>
<organism evidence="1 2">
    <name type="scientific">Phaeosphaeria nodorum (strain SN15 / ATCC MYA-4574 / FGSC 10173)</name>
    <name type="common">Glume blotch fungus</name>
    <name type="synonym">Parastagonospora nodorum</name>
    <dbReference type="NCBI Taxonomy" id="321614"/>
    <lineage>
        <taxon>Eukaryota</taxon>
        <taxon>Fungi</taxon>
        <taxon>Dikarya</taxon>
        <taxon>Ascomycota</taxon>
        <taxon>Pezizomycotina</taxon>
        <taxon>Dothideomycetes</taxon>
        <taxon>Pleosporomycetidae</taxon>
        <taxon>Pleosporales</taxon>
        <taxon>Pleosporineae</taxon>
        <taxon>Phaeosphaeriaceae</taxon>
        <taxon>Parastagonospora</taxon>
    </lineage>
</organism>
<evidence type="ECO:0000313" key="2">
    <source>
        <dbReference type="Proteomes" id="UP000001055"/>
    </source>
</evidence>